<reference evidence="1" key="1">
    <citation type="submission" date="2019-01" db="EMBL/GenBank/DDBJ databases">
        <authorList>
            <person name="Lista F."/>
            <person name="Anselmo A."/>
        </authorList>
    </citation>
    <scope>NUCLEOTIDE SEQUENCE</scope>
    <source>
        <strain evidence="1">22S</strain>
    </source>
</reference>
<dbReference type="AlphaFoldDB" id="A0A483G6G0"/>
<comment type="caution">
    <text evidence="1">The sequence shown here is derived from an EMBL/GenBank/DDBJ whole genome shotgun (WGS) entry which is preliminary data.</text>
</comment>
<accession>A0A483G6G0</accession>
<proteinExistence type="predicted"/>
<name>A0A483G6G0_KLEPN</name>
<evidence type="ECO:0000313" key="1">
    <source>
        <dbReference type="EMBL" id="TCX02718.1"/>
    </source>
</evidence>
<protein>
    <submittedName>
        <fullName evidence="1">Uncharacterized protein</fullName>
    </submittedName>
</protein>
<sequence>MKVYCTPVKVACTSGRFTAASFLSESAKNSTIDMDYSDSDKSVYFRFFEDSDAFSCVILTIKKSKSYVSANLVNKDFSLITTGTGANSISEANIAIVNKHNLKGIYIHNEGTMLLGAFDSKLRAYYYRVLRDKLTSKKRDEKLVIERLVDSSSLMDKINKYSFVDEINATFVNSTTAARYLNSSVYNKTKSVRITMRTNNLSIKTKAEKDDLANYLTSLIQTQAQGISFKGKNSINVAGETVGVIDKANSIETLEHDDYMTMLHGMKLSAFLSSKLYTDMKNLIMSHNLLK</sequence>
<gene>
    <name evidence="1" type="ORF">ETE62_01390</name>
</gene>
<organism evidence="1">
    <name type="scientific">Klebsiella pneumoniae</name>
    <dbReference type="NCBI Taxonomy" id="573"/>
    <lineage>
        <taxon>Bacteria</taxon>
        <taxon>Pseudomonadati</taxon>
        <taxon>Pseudomonadota</taxon>
        <taxon>Gammaproteobacteria</taxon>
        <taxon>Enterobacterales</taxon>
        <taxon>Enterobacteriaceae</taxon>
        <taxon>Klebsiella/Raoultella group</taxon>
        <taxon>Klebsiella</taxon>
        <taxon>Klebsiella pneumoniae complex</taxon>
    </lineage>
</organism>
<dbReference type="EMBL" id="SDCA01000001">
    <property type="protein sequence ID" value="TCX02718.1"/>
    <property type="molecule type" value="Genomic_DNA"/>
</dbReference>
<dbReference type="RefSeq" id="WP_132369422.1">
    <property type="nucleotide sequence ID" value="NZ_CAYAFU010000004.1"/>
</dbReference>